<evidence type="ECO:0000259" key="3">
    <source>
        <dbReference type="Pfam" id="PF19051"/>
    </source>
</evidence>
<dbReference type="PANTHER" id="PTHR43818:SF3">
    <property type="entry name" value="OXIDOREDUCTASE-RELATED"/>
    <property type="match status" value="1"/>
</dbReference>
<evidence type="ECO:0000259" key="2">
    <source>
        <dbReference type="Pfam" id="PF01408"/>
    </source>
</evidence>
<proteinExistence type="predicted"/>
<dbReference type="PANTHER" id="PTHR43818">
    <property type="entry name" value="BCDNA.GH03377"/>
    <property type="match status" value="1"/>
</dbReference>
<dbReference type="PROSITE" id="PS51318">
    <property type="entry name" value="TAT"/>
    <property type="match status" value="1"/>
</dbReference>
<protein>
    <submittedName>
        <fullName evidence="4">Gfo/Idh/MocA family oxidoreductase</fullName>
    </submittedName>
</protein>
<dbReference type="InterPro" id="IPR050463">
    <property type="entry name" value="Gfo/Idh/MocA_oxidrdct_glycsds"/>
</dbReference>
<feature type="domain" description="Gfo/Idh/MocA-like oxidoreductase bacterial type C-terminal" evidence="3">
    <location>
        <begin position="182"/>
        <end position="269"/>
    </location>
</feature>
<dbReference type="Gene3D" id="3.40.50.720">
    <property type="entry name" value="NAD(P)-binding Rossmann-like Domain"/>
    <property type="match status" value="1"/>
</dbReference>
<feature type="domain" description="Gfo/Idh/MocA-like oxidoreductase N-terminal" evidence="2">
    <location>
        <begin position="40"/>
        <end position="160"/>
    </location>
</feature>
<comment type="caution">
    <text evidence="4">The sequence shown here is derived from an EMBL/GenBank/DDBJ whole genome shotgun (WGS) entry which is preliminary data.</text>
</comment>
<gene>
    <name evidence="4" type="ORF">EZ428_05965</name>
</gene>
<keyword evidence="5" id="KW-1185">Reference proteome</keyword>
<evidence type="ECO:0000313" key="4">
    <source>
        <dbReference type="EMBL" id="TCC94317.1"/>
    </source>
</evidence>
<dbReference type="OrthoDB" id="726883at2"/>
<dbReference type="Pfam" id="PF19051">
    <property type="entry name" value="GFO_IDH_MocA_C2"/>
    <property type="match status" value="1"/>
</dbReference>
<accession>A0A4R0N4M1</accession>
<evidence type="ECO:0000256" key="1">
    <source>
        <dbReference type="SAM" id="SignalP"/>
    </source>
</evidence>
<dbReference type="InterPro" id="IPR036291">
    <property type="entry name" value="NAD(P)-bd_dom_sf"/>
</dbReference>
<organism evidence="4 5">
    <name type="scientific">Pedobacter frigiditerrae</name>
    <dbReference type="NCBI Taxonomy" id="2530452"/>
    <lineage>
        <taxon>Bacteria</taxon>
        <taxon>Pseudomonadati</taxon>
        <taxon>Bacteroidota</taxon>
        <taxon>Sphingobacteriia</taxon>
        <taxon>Sphingobacteriales</taxon>
        <taxon>Sphingobacteriaceae</taxon>
        <taxon>Pedobacter</taxon>
    </lineage>
</organism>
<keyword evidence="1" id="KW-0732">Signal</keyword>
<evidence type="ECO:0000313" key="5">
    <source>
        <dbReference type="Proteomes" id="UP000292884"/>
    </source>
</evidence>
<feature type="chain" id="PRO_5020524741" evidence="1">
    <location>
        <begin position="30"/>
        <end position="471"/>
    </location>
</feature>
<sequence>MNKESSRRLFLKQALLASAAIAAPNLLMANGKWIGANDKVNIAFIGIGNRGAEIALELYKTGLANVVALCDVDMGAPQTLQILKQFPDVPRFQDFRQMFDKMGKQIEAVSIGVPDFAHFPITMMAMGLGIHVYTEKPMARTFNEVELMMKAAEKYPKVVTQMGNQGHSEANYFQYKAWVDAGIIKDVTAITAHMNSPRRWHGWDTKIKTFPPAQPKPGTLDWDIWQMATDNHEYNKDFVNGQWRCWFDFGMGALGDWGAHILDTSHEFLNLGLPYEVKPKKLTGHNDFFYPTSTTLSFKFPKRGEMPPLEISWYDGVDNLPPIPAGYGVSGLDPNIPPPSTGAIQPAKLNPGKIIYGKDLTFKGGSHGSTLSIIPEEKAKEIAASLPQVPKSPSNHFANFLLACKGQEKTRSPFAIAGPLSQVFCLGVLAQWTGDKLKFDREKKVITNNRKANQLLMGPPPRKGWEQYYKV</sequence>
<dbReference type="Proteomes" id="UP000292884">
    <property type="component" value="Unassembled WGS sequence"/>
</dbReference>
<dbReference type="RefSeq" id="WP_131552178.1">
    <property type="nucleotide sequence ID" value="NZ_SJSK01000001.1"/>
</dbReference>
<dbReference type="GO" id="GO:0000166">
    <property type="term" value="F:nucleotide binding"/>
    <property type="evidence" value="ECO:0007669"/>
    <property type="project" value="InterPro"/>
</dbReference>
<dbReference type="Pfam" id="PF01408">
    <property type="entry name" value="GFO_IDH_MocA"/>
    <property type="match status" value="1"/>
</dbReference>
<reference evidence="4 5" key="1">
    <citation type="submission" date="2019-02" db="EMBL/GenBank/DDBJ databases">
        <title>Pedobacter sp. RP-1-13 sp. nov., isolated from Arctic soil.</title>
        <authorList>
            <person name="Dahal R.H."/>
        </authorList>
    </citation>
    <scope>NUCLEOTIDE SEQUENCE [LARGE SCALE GENOMIC DNA]</scope>
    <source>
        <strain evidence="4 5">RP-1-13</strain>
    </source>
</reference>
<dbReference type="EMBL" id="SJSK01000001">
    <property type="protein sequence ID" value="TCC94317.1"/>
    <property type="molecule type" value="Genomic_DNA"/>
</dbReference>
<dbReference type="AlphaFoldDB" id="A0A4R0N4M1"/>
<dbReference type="InterPro" id="IPR043906">
    <property type="entry name" value="Gfo/Idh/MocA_OxRdtase_bact_C"/>
</dbReference>
<dbReference type="SUPFAM" id="SSF51735">
    <property type="entry name" value="NAD(P)-binding Rossmann-fold domains"/>
    <property type="match status" value="1"/>
</dbReference>
<dbReference type="InterPro" id="IPR000683">
    <property type="entry name" value="Gfo/Idh/MocA-like_OxRdtase_N"/>
</dbReference>
<feature type="signal peptide" evidence="1">
    <location>
        <begin position="1"/>
        <end position="29"/>
    </location>
</feature>
<dbReference type="InterPro" id="IPR006311">
    <property type="entry name" value="TAT_signal"/>
</dbReference>
<dbReference type="SUPFAM" id="SSF55347">
    <property type="entry name" value="Glyceraldehyde-3-phosphate dehydrogenase-like, C-terminal domain"/>
    <property type="match status" value="1"/>
</dbReference>
<name>A0A4R0N4M1_9SPHI</name>